<keyword evidence="2" id="KW-1185">Reference proteome</keyword>
<proteinExistence type="predicted"/>
<dbReference type="Proteomes" id="UP000095342">
    <property type="component" value="Chromosome"/>
</dbReference>
<name>A0A1D8KAJ6_9GAMM</name>
<dbReference type="EMBL" id="CP017448">
    <property type="protein sequence ID" value="AOV17993.1"/>
    <property type="molecule type" value="Genomic_DNA"/>
</dbReference>
<sequence>MKWWEKTVECYFIRRFIPDEMILSPLDGEQEKAGDAFLSTNEKWVILEFKKDLESLSSEKKKYKNYESAKSALSPNDDHHFLIYGQVVDGGFWLGGRTYFSNKSISKISEIFEAGKEKQEFISYLDELIKHKSKIGESSGGSVGSYSFVAGISKDKKITSCMNLYEFGLDHGLKLDPTPEMVREIKRERSGPSLGM</sequence>
<dbReference type="AlphaFoldDB" id="A0A1D8KAJ6"/>
<evidence type="ECO:0000313" key="1">
    <source>
        <dbReference type="EMBL" id="AOV17993.1"/>
    </source>
</evidence>
<evidence type="ECO:0000313" key="2">
    <source>
        <dbReference type="Proteomes" id="UP000095342"/>
    </source>
</evidence>
<dbReference type="KEGG" id="aaeo:BJI67_13820"/>
<gene>
    <name evidence="1" type="ORF">BJI67_13820</name>
</gene>
<dbReference type="RefSeq" id="WP_070073523.1">
    <property type="nucleotide sequence ID" value="NZ_CP017448.1"/>
</dbReference>
<accession>A0A1D8KAJ6</accession>
<organism evidence="1 2">
    <name type="scientific">Acidihalobacter aeolianus</name>
    <dbReference type="NCBI Taxonomy" id="2792603"/>
    <lineage>
        <taxon>Bacteria</taxon>
        <taxon>Pseudomonadati</taxon>
        <taxon>Pseudomonadota</taxon>
        <taxon>Gammaproteobacteria</taxon>
        <taxon>Chromatiales</taxon>
        <taxon>Ectothiorhodospiraceae</taxon>
        <taxon>Acidihalobacter</taxon>
    </lineage>
</organism>
<protein>
    <submittedName>
        <fullName evidence="1">Uncharacterized protein</fullName>
    </submittedName>
</protein>
<reference evidence="1 2" key="1">
    <citation type="submission" date="2016-09" db="EMBL/GenBank/DDBJ databases">
        <title>Acidihalobacter prosperus V6 (DSM14174).</title>
        <authorList>
            <person name="Khaleque H.N."/>
            <person name="Ramsay J.P."/>
            <person name="Murphy R.J.T."/>
            <person name="Kaksonen A.H."/>
            <person name="Boxall N.J."/>
            <person name="Watkin E.L.J."/>
        </authorList>
    </citation>
    <scope>NUCLEOTIDE SEQUENCE [LARGE SCALE GENOMIC DNA]</scope>
    <source>
        <strain evidence="1 2">V6</strain>
    </source>
</reference>